<feature type="transmembrane region" description="Helical" evidence="1">
    <location>
        <begin position="264"/>
        <end position="282"/>
    </location>
</feature>
<keyword evidence="1" id="KW-1133">Transmembrane helix</keyword>
<protein>
    <submittedName>
        <fullName evidence="3">S-adenosylmethionine uptake transporter</fullName>
    </submittedName>
</protein>
<feature type="transmembrane region" description="Helical" evidence="1">
    <location>
        <begin position="70"/>
        <end position="92"/>
    </location>
</feature>
<evidence type="ECO:0000313" key="3">
    <source>
        <dbReference type="EMBL" id="SEQ16303.1"/>
    </source>
</evidence>
<keyword evidence="1" id="KW-0472">Membrane</keyword>
<dbReference type="Pfam" id="PF00892">
    <property type="entry name" value="EamA"/>
    <property type="match status" value="2"/>
</dbReference>
<accession>A0A1H9DTZ4</accession>
<dbReference type="RefSeq" id="WP_090269338.1">
    <property type="nucleotide sequence ID" value="NZ_FOEP01000004.1"/>
</dbReference>
<feature type="transmembrane region" description="Helical" evidence="1">
    <location>
        <begin position="209"/>
        <end position="229"/>
    </location>
</feature>
<feature type="transmembrane region" description="Helical" evidence="1">
    <location>
        <begin position="36"/>
        <end position="58"/>
    </location>
</feature>
<feature type="transmembrane region" description="Helical" evidence="1">
    <location>
        <begin position="151"/>
        <end position="170"/>
    </location>
</feature>
<sequence>MHSHSRSNLRAALTALCAFAVFSGHDVVVKQLGGSYAPFQIVFFSVLFGFPVVTLMLIRDRTDGNLRPRHPWWTALRTVSAVIASLSVFYAFSKLPLAQTYAILFAAPLLITLLAIPLLGEKVGWHRGAAILVGLIGVMIVLRPGSTPLTLAHLSALSAAVFSALAAVIVRKIGSDERSVVLLLYPMLTNFVVMACLMPFVYVPVSLPHLGGFGLMAVLVFCATLLQIAAYRVGSAFVVAPMQYSQIIWAVVFGVLFFDEYPDRSTIIGACVVICSGLYIVFREDKSAVSVNTPVLSTRSRFAVGTMPRVGAVQKLWRKS</sequence>
<dbReference type="InterPro" id="IPR037185">
    <property type="entry name" value="EmrE-like"/>
</dbReference>
<evidence type="ECO:0000256" key="1">
    <source>
        <dbReference type="SAM" id="Phobius"/>
    </source>
</evidence>
<organism evidence="3 4">
    <name type="scientific">Thalassovita taeanensis</name>
    <dbReference type="NCBI Taxonomy" id="657014"/>
    <lineage>
        <taxon>Bacteria</taxon>
        <taxon>Pseudomonadati</taxon>
        <taxon>Pseudomonadota</taxon>
        <taxon>Alphaproteobacteria</taxon>
        <taxon>Rhodobacterales</taxon>
        <taxon>Roseobacteraceae</taxon>
        <taxon>Thalassovita</taxon>
    </lineage>
</organism>
<keyword evidence="4" id="KW-1185">Reference proteome</keyword>
<dbReference type="InterPro" id="IPR000620">
    <property type="entry name" value="EamA_dom"/>
</dbReference>
<dbReference type="PANTHER" id="PTHR22911">
    <property type="entry name" value="ACYL-MALONYL CONDENSING ENZYME-RELATED"/>
    <property type="match status" value="1"/>
</dbReference>
<dbReference type="OrthoDB" id="7818056at2"/>
<feature type="transmembrane region" description="Helical" evidence="1">
    <location>
        <begin position="236"/>
        <end position="258"/>
    </location>
</feature>
<dbReference type="Proteomes" id="UP000198634">
    <property type="component" value="Unassembled WGS sequence"/>
</dbReference>
<keyword evidence="1" id="KW-0812">Transmembrane</keyword>
<feature type="transmembrane region" description="Helical" evidence="1">
    <location>
        <begin position="128"/>
        <end position="145"/>
    </location>
</feature>
<gene>
    <name evidence="3" type="ORF">SAMN04488092_104262</name>
</gene>
<dbReference type="Gene3D" id="1.10.3730.20">
    <property type="match status" value="1"/>
</dbReference>
<dbReference type="SUPFAM" id="SSF103481">
    <property type="entry name" value="Multidrug resistance efflux transporter EmrE"/>
    <property type="match status" value="2"/>
</dbReference>
<name>A0A1H9DTZ4_9RHOB</name>
<dbReference type="PANTHER" id="PTHR22911:SF135">
    <property type="entry name" value="BLR4310 PROTEIN"/>
    <property type="match status" value="1"/>
</dbReference>
<feature type="domain" description="EamA" evidence="2">
    <location>
        <begin position="11"/>
        <end position="142"/>
    </location>
</feature>
<evidence type="ECO:0000313" key="4">
    <source>
        <dbReference type="Proteomes" id="UP000198634"/>
    </source>
</evidence>
<proteinExistence type="predicted"/>
<feature type="transmembrane region" description="Helical" evidence="1">
    <location>
        <begin position="98"/>
        <end position="116"/>
    </location>
</feature>
<evidence type="ECO:0000259" key="2">
    <source>
        <dbReference type="Pfam" id="PF00892"/>
    </source>
</evidence>
<dbReference type="GO" id="GO:0016020">
    <property type="term" value="C:membrane"/>
    <property type="evidence" value="ECO:0007669"/>
    <property type="project" value="InterPro"/>
</dbReference>
<dbReference type="AlphaFoldDB" id="A0A1H9DTZ4"/>
<dbReference type="EMBL" id="FOEP01000004">
    <property type="protein sequence ID" value="SEQ16303.1"/>
    <property type="molecule type" value="Genomic_DNA"/>
</dbReference>
<reference evidence="3 4" key="1">
    <citation type="submission" date="2016-10" db="EMBL/GenBank/DDBJ databases">
        <authorList>
            <person name="de Groot N.N."/>
        </authorList>
    </citation>
    <scope>NUCLEOTIDE SEQUENCE [LARGE SCALE GENOMIC DNA]</scope>
    <source>
        <strain evidence="3 4">DSM 22007</strain>
    </source>
</reference>
<feature type="domain" description="EamA" evidence="2">
    <location>
        <begin position="152"/>
        <end position="280"/>
    </location>
</feature>
<feature type="transmembrane region" description="Helical" evidence="1">
    <location>
        <begin position="182"/>
        <end position="203"/>
    </location>
</feature>